<dbReference type="NCBIfam" id="NF008752">
    <property type="entry name" value="PRK11784.1-4"/>
    <property type="match status" value="1"/>
</dbReference>
<dbReference type="Pfam" id="PF26341">
    <property type="entry name" value="AAA_SelU"/>
    <property type="match status" value="1"/>
</dbReference>
<feature type="domain" description="Rhodanese" evidence="3">
    <location>
        <begin position="139"/>
        <end position="253"/>
    </location>
</feature>
<evidence type="ECO:0000313" key="5">
    <source>
        <dbReference type="Proteomes" id="UP000002009"/>
    </source>
</evidence>
<dbReference type="InterPro" id="IPR036873">
    <property type="entry name" value="Rhodanese-like_dom_sf"/>
</dbReference>
<feature type="region of interest" description="Disordered" evidence="2">
    <location>
        <begin position="71"/>
        <end position="112"/>
    </location>
</feature>
<dbReference type="EMBL" id="CP001326">
    <property type="protein sequence ID" value="ACO63719.1"/>
    <property type="molecule type" value="Genomic_DNA"/>
</dbReference>
<dbReference type="PANTHER" id="PTHR30401">
    <property type="entry name" value="TRNA 2-SELENOURIDINE SYNTHASE"/>
    <property type="match status" value="1"/>
</dbReference>
<dbReference type="OMA" id="GYKHFET"/>
<dbReference type="eggNOG" id="ENOG502RZ2W">
    <property type="taxonomic scope" value="Eukaryota"/>
</dbReference>
<gene>
    <name evidence="4" type="ORF">MICPUN_58487</name>
</gene>
<dbReference type="KEGG" id="mis:MICPUN_58487"/>
<evidence type="ECO:0000256" key="1">
    <source>
        <dbReference type="ARBA" id="ARBA00023266"/>
    </source>
</evidence>
<dbReference type="SUPFAM" id="SSF52821">
    <property type="entry name" value="Rhodanese/Cell cycle control phosphatase"/>
    <property type="match status" value="1"/>
</dbReference>
<evidence type="ECO:0000259" key="3">
    <source>
        <dbReference type="PROSITE" id="PS50206"/>
    </source>
</evidence>
<dbReference type="AlphaFoldDB" id="C1E5Z3"/>
<keyword evidence="5" id="KW-1185">Reference proteome</keyword>
<dbReference type="NCBIfam" id="TIGR03167">
    <property type="entry name" value="tRNA_sel_U_synt"/>
    <property type="match status" value="1"/>
</dbReference>
<dbReference type="Pfam" id="PF00581">
    <property type="entry name" value="Rhodanese"/>
    <property type="match status" value="1"/>
</dbReference>
<dbReference type="GO" id="GO:0043828">
    <property type="term" value="F:tRNA 2-selenouridine synthase activity"/>
    <property type="evidence" value="ECO:0007669"/>
    <property type="project" value="InterPro"/>
</dbReference>
<dbReference type="InterPro" id="IPR017582">
    <property type="entry name" value="SelU"/>
</dbReference>
<dbReference type="PANTHER" id="PTHR30401:SF0">
    <property type="entry name" value="TRNA 2-SELENOURIDINE SYNTHASE"/>
    <property type="match status" value="1"/>
</dbReference>
<dbReference type="InParanoid" id="C1E5Z3"/>
<dbReference type="RefSeq" id="XP_002502461.1">
    <property type="nucleotide sequence ID" value="XM_002502415.1"/>
</dbReference>
<name>C1E5Z3_MICCC</name>
<dbReference type="GeneID" id="8243368"/>
<dbReference type="STRING" id="296587.C1E5Z3"/>
<organism evidence="4 5">
    <name type="scientific">Micromonas commoda (strain RCC299 / NOUM17 / CCMP2709)</name>
    <name type="common">Picoplanktonic green alga</name>
    <dbReference type="NCBI Taxonomy" id="296587"/>
    <lineage>
        <taxon>Eukaryota</taxon>
        <taxon>Viridiplantae</taxon>
        <taxon>Chlorophyta</taxon>
        <taxon>Mamiellophyceae</taxon>
        <taxon>Mamiellales</taxon>
        <taxon>Mamiellaceae</taxon>
        <taxon>Micromonas</taxon>
    </lineage>
</organism>
<dbReference type="Proteomes" id="UP000002009">
    <property type="component" value="Chromosome 5"/>
</dbReference>
<dbReference type="OrthoDB" id="566238at2759"/>
<dbReference type="GO" id="GO:0002098">
    <property type="term" value="P:tRNA wobble uridine modification"/>
    <property type="evidence" value="ECO:0007669"/>
    <property type="project" value="InterPro"/>
</dbReference>
<dbReference type="SMART" id="SM00450">
    <property type="entry name" value="RHOD"/>
    <property type="match status" value="1"/>
</dbReference>
<evidence type="ECO:0000256" key="2">
    <source>
        <dbReference type="SAM" id="MobiDB-lite"/>
    </source>
</evidence>
<sequence length="491" mass="54262">MITTIAASLLSLSCSKVGGRVRISARASSRSATRPPSAPFAFLPRVAAAASLSACASPAFARVSRVHRAPPLAPPAGRGGFSAMGAVSSKDDHGDSTDANGGGRGSQGREYVEMGPRIMKVFPDEPGFDPRRDWDIVCDVRSPAEWEDDHVPGSVSTPVLDNEERARVGTIYKQESPFLAKKLGASLVAKNLGKILDEHFQDKEKDTRVLVYCWRGGERSMSLAHVLSRVGFKVGLIPGGYKRYRAGVLEFLRTMDGFRYHLIAGKTGCAKGKMLDQLKAQGAQVLDLEAMAQHRGSVLGEDPAWDNRQPSQKFFDTRIWEQARTFDRSRPIFVEGESSMIGRLQIPKNTWAGMRKGSVTLLEVPMESRVRWIRGGYKHFETTDVSRLVEKLQKLVPKCGKKKVAEWEEMIASERWDEFVEDILLNHYDSAYADAAKRSGRDDENAEFLMLPNTEDETYARAAAELIAKHDVSAPPPIVVEREAEKEEVAA</sequence>
<accession>C1E5Z3</accession>
<dbReference type="InterPro" id="IPR001763">
    <property type="entry name" value="Rhodanese-like_dom"/>
</dbReference>
<dbReference type="NCBIfam" id="NF008750">
    <property type="entry name" value="PRK11784.1-2"/>
    <property type="match status" value="1"/>
</dbReference>
<dbReference type="InterPro" id="IPR058840">
    <property type="entry name" value="AAA_SelU"/>
</dbReference>
<proteinExistence type="predicted"/>
<dbReference type="Gene3D" id="3.40.250.10">
    <property type="entry name" value="Rhodanese-like domain"/>
    <property type="match status" value="1"/>
</dbReference>
<protein>
    <recommendedName>
        <fullName evidence="3">Rhodanese domain-containing protein</fullName>
    </recommendedName>
</protein>
<evidence type="ECO:0000313" key="4">
    <source>
        <dbReference type="EMBL" id="ACO63719.1"/>
    </source>
</evidence>
<keyword evidence="1" id="KW-0711">Selenium</keyword>
<reference evidence="4 5" key="1">
    <citation type="journal article" date="2009" name="Science">
        <title>Green evolution and dynamic adaptations revealed by genomes of the marine picoeukaryotes Micromonas.</title>
        <authorList>
            <person name="Worden A.Z."/>
            <person name="Lee J.H."/>
            <person name="Mock T."/>
            <person name="Rouze P."/>
            <person name="Simmons M.P."/>
            <person name="Aerts A.L."/>
            <person name="Allen A.E."/>
            <person name="Cuvelier M.L."/>
            <person name="Derelle E."/>
            <person name="Everett M.V."/>
            <person name="Foulon E."/>
            <person name="Grimwood J."/>
            <person name="Gundlach H."/>
            <person name="Henrissat B."/>
            <person name="Napoli C."/>
            <person name="McDonald S.M."/>
            <person name="Parker M.S."/>
            <person name="Rombauts S."/>
            <person name="Salamov A."/>
            <person name="Von Dassow P."/>
            <person name="Badger J.H."/>
            <person name="Coutinho P.M."/>
            <person name="Demir E."/>
            <person name="Dubchak I."/>
            <person name="Gentemann C."/>
            <person name="Eikrem W."/>
            <person name="Gready J.E."/>
            <person name="John U."/>
            <person name="Lanier W."/>
            <person name="Lindquist E.A."/>
            <person name="Lucas S."/>
            <person name="Mayer K.F."/>
            <person name="Moreau H."/>
            <person name="Not F."/>
            <person name="Otillar R."/>
            <person name="Panaud O."/>
            <person name="Pangilinan J."/>
            <person name="Paulsen I."/>
            <person name="Piegu B."/>
            <person name="Poliakov A."/>
            <person name="Robbens S."/>
            <person name="Schmutz J."/>
            <person name="Toulza E."/>
            <person name="Wyss T."/>
            <person name="Zelensky A."/>
            <person name="Zhou K."/>
            <person name="Armbrust E.V."/>
            <person name="Bhattacharya D."/>
            <person name="Goodenough U.W."/>
            <person name="Van de Peer Y."/>
            <person name="Grigoriev I.V."/>
        </authorList>
    </citation>
    <scope>NUCLEOTIDE SEQUENCE [LARGE SCALE GENOMIC DNA]</scope>
    <source>
        <strain evidence="5">RCC299 / NOUM17</strain>
    </source>
</reference>
<dbReference type="PROSITE" id="PS50206">
    <property type="entry name" value="RHODANESE_3"/>
    <property type="match status" value="1"/>
</dbReference>